<feature type="transmembrane region" description="Helical" evidence="1">
    <location>
        <begin position="185"/>
        <end position="203"/>
    </location>
</feature>
<feature type="transmembrane region" description="Helical" evidence="1">
    <location>
        <begin position="325"/>
        <end position="345"/>
    </location>
</feature>
<keyword evidence="3" id="KW-0808">Transferase</keyword>
<evidence type="ECO:0000256" key="1">
    <source>
        <dbReference type="SAM" id="Phobius"/>
    </source>
</evidence>
<dbReference type="GO" id="GO:0016746">
    <property type="term" value="F:acyltransferase activity"/>
    <property type="evidence" value="ECO:0007669"/>
    <property type="project" value="UniProtKB-KW"/>
</dbReference>
<dbReference type="EC" id="2.3.-.-" evidence="3"/>
<feature type="transmembrane region" description="Helical" evidence="1">
    <location>
        <begin position="209"/>
        <end position="226"/>
    </location>
</feature>
<protein>
    <submittedName>
        <fullName evidence="3">Acyltransferase</fullName>
        <ecNumber evidence="3">2.3.-.-</ecNumber>
    </submittedName>
</protein>
<keyword evidence="1" id="KW-0812">Transmembrane</keyword>
<dbReference type="InterPro" id="IPR050879">
    <property type="entry name" value="Acyltransferase_3"/>
</dbReference>
<keyword evidence="1" id="KW-0472">Membrane</keyword>
<dbReference type="Pfam" id="PF01757">
    <property type="entry name" value="Acyl_transf_3"/>
    <property type="match status" value="1"/>
</dbReference>
<accession>A0ABU7GY33</accession>
<dbReference type="PANTHER" id="PTHR23028">
    <property type="entry name" value="ACETYLTRANSFERASE"/>
    <property type="match status" value="1"/>
</dbReference>
<dbReference type="InterPro" id="IPR002656">
    <property type="entry name" value="Acyl_transf_3_dom"/>
</dbReference>
<dbReference type="RefSeq" id="WP_330144851.1">
    <property type="nucleotide sequence ID" value="NZ_JAZDQU010000001.1"/>
</dbReference>
<evidence type="ECO:0000259" key="2">
    <source>
        <dbReference type="Pfam" id="PF01757"/>
    </source>
</evidence>
<evidence type="ECO:0000313" key="3">
    <source>
        <dbReference type="EMBL" id="MEE1883926.1"/>
    </source>
</evidence>
<feature type="transmembrane region" description="Helical" evidence="1">
    <location>
        <begin position="233"/>
        <end position="249"/>
    </location>
</feature>
<feature type="transmembrane region" description="Helical" evidence="1">
    <location>
        <begin position="287"/>
        <end position="305"/>
    </location>
</feature>
<feature type="transmembrane region" description="Helical" evidence="1">
    <location>
        <begin position="53"/>
        <end position="75"/>
    </location>
</feature>
<reference evidence="3 4" key="1">
    <citation type="submission" date="2024-01" db="EMBL/GenBank/DDBJ databases">
        <title>Pedobacter sp. nov., isolated from oil-contaminated soil.</title>
        <authorList>
            <person name="Le N.T.T."/>
        </authorList>
    </citation>
    <scope>NUCLEOTIDE SEQUENCE [LARGE SCALE GENOMIC DNA]</scope>
    <source>
        <strain evidence="3 4">VNH31</strain>
    </source>
</reference>
<gene>
    <name evidence="3" type="ORF">VRU49_00710</name>
</gene>
<feature type="transmembrane region" description="Helical" evidence="1">
    <location>
        <begin position="102"/>
        <end position="123"/>
    </location>
</feature>
<sequence>MNINLKALEGIRGLAALYVLIHHSRTALTQSYNLGLKLYPEQYEWYDKLMVYFFSLFKFGHEAVIVFFVLSGFVIHLKQTKPSYYYPNFNWKNYFKKRLIRIYPPFLVSMILCVLCDYVLTLIDSVEFAGIFDKYTINSLINNLLLIPGTEPWGYNYPSWSLKHEWVFYILYPFVLYLNHNNFKITILIILGLYISYLLGYSIPFFGEVAYTFVVWNIGVLIAIFYNKKYFKYFPLLIITSVIYIPIYSRVDEYAIKDVLFGLVIAGIFSFILVTKNKLILNSLNKLTWLGAFSYSIYILHYPLLNLYQSLFYYINHTNKLPYHLWHVVIFTLISLPLIYFIYYFTERFAINYKKTLS</sequence>
<dbReference type="EMBL" id="JAZDQU010000001">
    <property type="protein sequence ID" value="MEE1883926.1"/>
    <property type="molecule type" value="Genomic_DNA"/>
</dbReference>
<feature type="transmembrane region" description="Helical" evidence="1">
    <location>
        <begin position="160"/>
        <end position="178"/>
    </location>
</feature>
<organism evidence="3 4">
    <name type="scientific">Pedobacter flavus</name>
    <dbReference type="NCBI Taxonomy" id="3113906"/>
    <lineage>
        <taxon>Bacteria</taxon>
        <taxon>Pseudomonadati</taxon>
        <taxon>Bacteroidota</taxon>
        <taxon>Sphingobacteriia</taxon>
        <taxon>Sphingobacteriales</taxon>
        <taxon>Sphingobacteriaceae</taxon>
        <taxon>Pedobacter</taxon>
    </lineage>
</organism>
<feature type="domain" description="Acyltransferase 3" evidence="2">
    <location>
        <begin position="6"/>
        <end position="343"/>
    </location>
</feature>
<keyword evidence="4" id="KW-1185">Reference proteome</keyword>
<evidence type="ECO:0000313" key="4">
    <source>
        <dbReference type="Proteomes" id="UP001337681"/>
    </source>
</evidence>
<keyword evidence="1" id="KW-1133">Transmembrane helix</keyword>
<comment type="caution">
    <text evidence="3">The sequence shown here is derived from an EMBL/GenBank/DDBJ whole genome shotgun (WGS) entry which is preliminary data.</text>
</comment>
<keyword evidence="3" id="KW-0012">Acyltransferase</keyword>
<proteinExistence type="predicted"/>
<dbReference type="Proteomes" id="UP001337681">
    <property type="component" value="Unassembled WGS sequence"/>
</dbReference>
<feature type="transmembrane region" description="Helical" evidence="1">
    <location>
        <begin position="255"/>
        <end position="275"/>
    </location>
</feature>
<name>A0ABU7GY33_9SPHI</name>